<dbReference type="SUPFAM" id="SSF50475">
    <property type="entry name" value="FMN-binding split barrel"/>
    <property type="match status" value="1"/>
</dbReference>
<accession>A0A1Y2L0I1</accession>
<dbReference type="EMBL" id="JFKA01000004">
    <property type="protein sequence ID" value="OSQ38351.1"/>
    <property type="molecule type" value="Genomic_DNA"/>
</dbReference>
<comment type="caution">
    <text evidence="2">The sequence shown here is derived from an EMBL/GenBank/DDBJ whole genome shotgun (WGS) entry which is preliminary data.</text>
</comment>
<dbReference type="InterPro" id="IPR012349">
    <property type="entry name" value="Split_barrel_FMN-bd"/>
</dbReference>
<keyword evidence="3" id="KW-1185">Reference proteome</keyword>
<reference evidence="2 3" key="1">
    <citation type="submission" date="2014-03" db="EMBL/GenBank/DDBJ databases">
        <title>The draft genome sequence of Thalassospira mesophila JCM 18969.</title>
        <authorList>
            <person name="Lai Q."/>
            <person name="Shao Z."/>
        </authorList>
    </citation>
    <scope>NUCLEOTIDE SEQUENCE [LARGE SCALE GENOMIC DNA]</scope>
    <source>
        <strain evidence="2 3">JCM 18969</strain>
    </source>
</reference>
<sequence length="214" mass="23989">MSETDYDIQPQTKMVRGPKRASYDRETVHRIIDEAIICHVSTVLDGRPVMIPTAHWRVGEQFYIHGSSKNRVLGAIADGAEACICITHLDGLVMARSAFHHSANYRSVVIYGKARVMEDDTAKMEQSAVFVEKLAKGRWDTIRHPNKQELKATMFLEFDMEAVSAKIRTGDPVDDEEDYALPVWAGVLPCRTVWDAPIDDSRLDRSLLADATSA</sequence>
<evidence type="ECO:0000313" key="2">
    <source>
        <dbReference type="EMBL" id="OSQ38351.1"/>
    </source>
</evidence>
<proteinExistence type="predicted"/>
<gene>
    <name evidence="2" type="ORF">TMES_10800</name>
</gene>
<feature type="region of interest" description="Disordered" evidence="1">
    <location>
        <begin position="1"/>
        <end position="20"/>
    </location>
</feature>
<evidence type="ECO:0000313" key="3">
    <source>
        <dbReference type="Proteomes" id="UP000193391"/>
    </source>
</evidence>
<dbReference type="RefSeq" id="WP_245835352.1">
    <property type="nucleotide sequence ID" value="NZ_JFKA01000004.1"/>
</dbReference>
<evidence type="ECO:0000256" key="1">
    <source>
        <dbReference type="SAM" id="MobiDB-lite"/>
    </source>
</evidence>
<dbReference type="STRING" id="1293891.TMES_10800"/>
<organism evidence="2 3">
    <name type="scientific">Thalassospira mesophila</name>
    <dbReference type="NCBI Taxonomy" id="1293891"/>
    <lineage>
        <taxon>Bacteria</taxon>
        <taxon>Pseudomonadati</taxon>
        <taxon>Pseudomonadota</taxon>
        <taxon>Alphaproteobacteria</taxon>
        <taxon>Rhodospirillales</taxon>
        <taxon>Thalassospiraceae</taxon>
        <taxon>Thalassospira</taxon>
    </lineage>
</organism>
<name>A0A1Y2L0I1_9PROT</name>
<dbReference type="PANTHER" id="PTHR34071:SF2">
    <property type="entry name" value="FLAVIN-NUCLEOTIDE-BINDING PROTEIN"/>
    <property type="match status" value="1"/>
</dbReference>
<dbReference type="Gene3D" id="2.30.110.10">
    <property type="entry name" value="Electron Transport, Fmn-binding Protein, Chain A"/>
    <property type="match status" value="1"/>
</dbReference>
<dbReference type="InterPro" id="IPR024747">
    <property type="entry name" value="Pyridox_Oxase-rel"/>
</dbReference>
<dbReference type="Pfam" id="PF12900">
    <property type="entry name" value="Pyridox_ox_2"/>
    <property type="match status" value="1"/>
</dbReference>
<dbReference type="Proteomes" id="UP000193391">
    <property type="component" value="Unassembled WGS sequence"/>
</dbReference>
<dbReference type="AlphaFoldDB" id="A0A1Y2L0I1"/>
<protein>
    <submittedName>
        <fullName evidence="2">Flavin-nucleotide-binding protein</fullName>
    </submittedName>
</protein>
<dbReference type="PANTHER" id="PTHR34071">
    <property type="entry name" value="5-NITROIMIDAZOLE ANTIBIOTICS RESISTANCE PROTEIN, NIMA-FAMILY-RELATED PROTEIN-RELATED"/>
    <property type="match status" value="1"/>
</dbReference>